<feature type="transmembrane region" description="Helical" evidence="1">
    <location>
        <begin position="160"/>
        <end position="180"/>
    </location>
</feature>
<dbReference type="Proteomes" id="UP000475545">
    <property type="component" value="Unassembled WGS sequence"/>
</dbReference>
<evidence type="ECO:0000313" key="3">
    <source>
        <dbReference type="Proteomes" id="UP000475545"/>
    </source>
</evidence>
<feature type="transmembrane region" description="Helical" evidence="1">
    <location>
        <begin position="80"/>
        <end position="99"/>
    </location>
</feature>
<dbReference type="AlphaFoldDB" id="A0A6L7GKT7"/>
<evidence type="ECO:0000313" key="2">
    <source>
        <dbReference type="EMBL" id="MXP20103.1"/>
    </source>
</evidence>
<evidence type="ECO:0000256" key="1">
    <source>
        <dbReference type="SAM" id="Phobius"/>
    </source>
</evidence>
<keyword evidence="1" id="KW-1133">Transmembrane helix</keyword>
<reference evidence="2 3" key="1">
    <citation type="submission" date="2019-11" db="EMBL/GenBank/DDBJ databases">
        <title>Gordonia sp. nov., a novel actinobacterium isolated from mangrove soil in Hainan.</title>
        <authorList>
            <person name="Huang X."/>
            <person name="Xie Y."/>
            <person name="Chu X."/>
            <person name="Xiao K."/>
        </authorList>
    </citation>
    <scope>NUCLEOTIDE SEQUENCE [LARGE SCALE GENOMIC DNA]</scope>
    <source>
        <strain evidence="2 3">HNM0687</strain>
    </source>
</reference>
<name>A0A6L7GKT7_9ACTN</name>
<feature type="transmembrane region" description="Helical" evidence="1">
    <location>
        <begin position="51"/>
        <end position="68"/>
    </location>
</feature>
<dbReference type="EMBL" id="WMBR01000001">
    <property type="protein sequence ID" value="MXP20103.1"/>
    <property type="molecule type" value="Genomic_DNA"/>
</dbReference>
<keyword evidence="1" id="KW-0472">Membrane</keyword>
<gene>
    <name evidence="2" type="ORF">GIY30_01800</name>
</gene>
<accession>A0A6L7GKT7</accession>
<comment type="caution">
    <text evidence="2">The sequence shown here is derived from an EMBL/GenBank/DDBJ whole genome shotgun (WGS) entry which is preliminary data.</text>
</comment>
<feature type="transmembrane region" description="Helical" evidence="1">
    <location>
        <begin position="131"/>
        <end position="148"/>
    </location>
</feature>
<sequence length="359" mass="38035">MSALRPSSATDQDVRDLLGMRQPGAWLVAAAFLAATWSTIGYILIRDPAEWPTILAGVILTAAVVAILQVPGDPLPRGTTIALAAAGPVACACALWATAGPGVPWTSSLMVMWAHSGITAVYCFMCVRGRLVAPWLGFLAASAVYAFWAESLGQSPVEALRMVAINLAPLIMGTLFSLTLRPTARAVFALRSQTITQVARLSADTAADEERAHQVAFLDSLARPMLERIASGAPLTDDERIQCALLEAHLRDRLRAPLMTALDLEEPAYRARAHGVEVVFIDDSGARPDGEGTDPIDSRVASAVRDLAGSVLAAARTGQVFVRVAPPHGSIAASVLHRRPDGSSVRSEIDKTGGIRSYN</sequence>
<proteinExistence type="predicted"/>
<protein>
    <submittedName>
        <fullName evidence="2">Uncharacterized protein</fullName>
    </submittedName>
</protein>
<organism evidence="2 3">
    <name type="scientific">Gordonia mangrovi</name>
    <dbReference type="NCBI Taxonomy" id="2665643"/>
    <lineage>
        <taxon>Bacteria</taxon>
        <taxon>Bacillati</taxon>
        <taxon>Actinomycetota</taxon>
        <taxon>Actinomycetes</taxon>
        <taxon>Mycobacteriales</taxon>
        <taxon>Gordoniaceae</taxon>
        <taxon>Gordonia</taxon>
    </lineage>
</organism>
<keyword evidence="1" id="KW-0812">Transmembrane</keyword>
<feature type="transmembrane region" description="Helical" evidence="1">
    <location>
        <begin position="105"/>
        <end position="124"/>
    </location>
</feature>
<dbReference type="RefSeq" id="WP_160900274.1">
    <property type="nucleotide sequence ID" value="NZ_CP102850.1"/>
</dbReference>
<keyword evidence="3" id="KW-1185">Reference proteome</keyword>
<feature type="transmembrane region" description="Helical" evidence="1">
    <location>
        <begin position="25"/>
        <end position="45"/>
    </location>
</feature>